<evidence type="ECO:0000256" key="7">
    <source>
        <dbReference type="ARBA" id="ARBA00022598"/>
    </source>
</evidence>
<dbReference type="PANTHER" id="PTHR45527">
    <property type="entry name" value="NONRIBOSOMAL PEPTIDE SYNTHETASE"/>
    <property type="match status" value="1"/>
</dbReference>
<comment type="pathway">
    <text evidence="2">Siderophore biosynthesis; mycobactin biosynthesis.</text>
</comment>
<dbReference type="SUPFAM" id="SSF47336">
    <property type="entry name" value="ACP-like"/>
    <property type="match status" value="1"/>
</dbReference>
<feature type="region of interest" description="Disordered" evidence="9">
    <location>
        <begin position="1020"/>
        <end position="1043"/>
    </location>
</feature>
<dbReference type="SUPFAM" id="SSF52777">
    <property type="entry name" value="CoA-dependent acyltransferases"/>
    <property type="match status" value="2"/>
</dbReference>
<feature type="domain" description="Carrier" evidence="10">
    <location>
        <begin position="1039"/>
        <end position="1120"/>
    </location>
</feature>
<dbReference type="GO" id="GO:0043041">
    <property type="term" value="P:amino acid activation for nonribosomal peptide biosynthetic process"/>
    <property type="evidence" value="ECO:0007669"/>
    <property type="project" value="TreeGrafter"/>
</dbReference>
<dbReference type="GO" id="GO:0031177">
    <property type="term" value="F:phosphopantetheine binding"/>
    <property type="evidence" value="ECO:0007669"/>
    <property type="project" value="TreeGrafter"/>
</dbReference>
<dbReference type="InterPro" id="IPR001031">
    <property type="entry name" value="Thioesterase"/>
</dbReference>
<dbReference type="InterPro" id="IPR045851">
    <property type="entry name" value="AMP-bd_C_sf"/>
</dbReference>
<protein>
    <recommendedName>
        <fullName evidence="4">Phenyloxazoline synthase MbtB</fullName>
    </recommendedName>
    <alternativeName>
        <fullName evidence="8">Mycobactin synthetase protein B</fullName>
    </alternativeName>
</protein>
<dbReference type="FunFam" id="3.30.559.30:FF:000006">
    <property type="entry name" value="Yersiniabactin polyketide/non-ribosomal peptide synthetase"/>
    <property type="match status" value="1"/>
</dbReference>
<evidence type="ECO:0000313" key="12">
    <source>
        <dbReference type="EMBL" id="SFN82136.1"/>
    </source>
</evidence>
<reference evidence="12 13" key="1">
    <citation type="submission" date="2016-10" db="EMBL/GenBank/DDBJ databases">
        <authorList>
            <person name="de Groot N.N."/>
        </authorList>
    </citation>
    <scope>NUCLEOTIDE SEQUENCE [LARGE SCALE GENOMIC DNA]</scope>
    <source>
        <strain evidence="12 13">CPCC 201259</strain>
    </source>
</reference>
<name>A0A1I5C5L3_9PSEU</name>
<dbReference type="InterPro" id="IPR057737">
    <property type="entry name" value="Condensation_MtbB-like"/>
</dbReference>
<dbReference type="Proteomes" id="UP000199398">
    <property type="component" value="Unassembled WGS sequence"/>
</dbReference>
<dbReference type="InterPro" id="IPR044894">
    <property type="entry name" value="TubC_N_sf"/>
</dbReference>
<gene>
    <name evidence="11" type="ORF">ATL45_7413</name>
    <name evidence="12" type="ORF">SAMN05421805_10768</name>
</gene>
<dbReference type="NCBIfam" id="TIGR01733">
    <property type="entry name" value="AA-adenyl-dom"/>
    <property type="match status" value="1"/>
</dbReference>
<dbReference type="InterPro" id="IPR009081">
    <property type="entry name" value="PP-bd_ACP"/>
</dbReference>
<keyword evidence="7" id="KW-0436">Ligase</keyword>
<dbReference type="Pfam" id="PF00975">
    <property type="entry name" value="Thioesterase"/>
    <property type="match status" value="1"/>
</dbReference>
<dbReference type="Pfam" id="PF18563">
    <property type="entry name" value="TubC_N"/>
    <property type="match status" value="1"/>
</dbReference>
<dbReference type="GO" id="GO:0000036">
    <property type="term" value="F:acyl carrier activity"/>
    <property type="evidence" value="ECO:0007669"/>
    <property type="project" value="TreeGrafter"/>
</dbReference>
<evidence type="ECO:0000256" key="2">
    <source>
        <dbReference type="ARBA" id="ARBA00005102"/>
    </source>
</evidence>
<dbReference type="Gene3D" id="3.40.50.1820">
    <property type="entry name" value="alpha/beta hydrolase"/>
    <property type="match status" value="1"/>
</dbReference>
<dbReference type="InterPro" id="IPR010071">
    <property type="entry name" value="AA_adenyl_dom"/>
</dbReference>
<dbReference type="PANTHER" id="PTHR45527:SF10">
    <property type="entry name" value="PYOCHELIN SYNTHASE PCHF"/>
    <property type="match status" value="1"/>
</dbReference>
<dbReference type="CDD" id="cd19535">
    <property type="entry name" value="Cyc_NRPS"/>
    <property type="match status" value="1"/>
</dbReference>
<dbReference type="Pfam" id="PF13193">
    <property type="entry name" value="AMP-binding_C"/>
    <property type="match status" value="1"/>
</dbReference>
<dbReference type="STRING" id="455193.SAMN05421805_10768"/>
<dbReference type="InterPro" id="IPR020845">
    <property type="entry name" value="AMP-binding_CS"/>
</dbReference>
<dbReference type="Gene3D" id="1.10.1200.10">
    <property type="entry name" value="ACP-like"/>
    <property type="match status" value="1"/>
</dbReference>
<evidence type="ECO:0000256" key="6">
    <source>
        <dbReference type="ARBA" id="ARBA00022553"/>
    </source>
</evidence>
<dbReference type="Proteomes" id="UP000270697">
    <property type="component" value="Unassembled WGS sequence"/>
</dbReference>
<dbReference type="Gene3D" id="3.30.559.10">
    <property type="entry name" value="Chloramphenicol acetyltransferase-like domain"/>
    <property type="match status" value="1"/>
</dbReference>
<dbReference type="Gene3D" id="1.10.10.1830">
    <property type="entry name" value="Non-ribosomal peptide synthase, adenylation domain"/>
    <property type="match status" value="1"/>
</dbReference>
<dbReference type="FunFam" id="3.40.50.12780:FF:000012">
    <property type="entry name" value="Non-ribosomal peptide synthetase"/>
    <property type="match status" value="1"/>
</dbReference>
<keyword evidence="5" id="KW-0596">Phosphopantetheine</keyword>
<dbReference type="RefSeq" id="WP_093154513.1">
    <property type="nucleotide sequence ID" value="NZ_FOUP01000007.1"/>
</dbReference>
<dbReference type="SUPFAM" id="SSF53474">
    <property type="entry name" value="alpha/beta-Hydrolases"/>
    <property type="match status" value="1"/>
</dbReference>
<evidence type="ECO:0000313" key="14">
    <source>
        <dbReference type="Proteomes" id="UP000270697"/>
    </source>
</evidence>
<proteinExistence type="inferred from homology"/>
<dbReference type="Pfam" id="PF00550">
    <property type="entry name" value="PP-binding"/>
    <property type="match status" value="1"/>
</dbReference>
<evidence type="ECO:0000256" key="1">
    <source>
        <dbReference type="ARBA" id="ARBA00001957"/>
    </source>
</evidence>
<organism evidence="12 13">
    <name type="scientific">Saccharopolyspora antimicrobica</name>
    <dbReference type="NCBI Taxonomy" id="455193"/>
    <lineage>
        <taxon>Bacteria</taxon>
        <taxon>Bacillati</taxon>
        <taxon>Actinomycetota</taxon>
        <taxon>Actinomycetes</taxon>
        <taxon>Pseudonocardiales</taxon>
        <taxon>Pseudonocardiaceae</taxon>
        <taxon>Saccharopolyspora</taxon>
    </lineage>
</organism>
<dbReference type="PROSITE" id="PS50075">
    <property type="entry name" value="CARRIER"/>
    <property type="match status" value="1"/>
</dbReference>
<dbReference type="InterPro" id="IPR001242">
    <property type="entry name" value="Condensation_dom"/>
</dbReference>
<dbReference type="GO" id="GO:0044550">
    <property type="term" value="P:secondary metabolite biosynthetic process"/>
    <property type="evidence" value="ECO:0007669"/>
    <property type="project" value="TreeGrafter"/>
</dbReference>
<dbReference type="InterPro" id="IPR025110">
    <property type="entry name" value="AMP-bd_C"/>
</dbReference>
<evidence type="ECO:0000256" key="9">
    <source>
        <dbReference type="SAM" id="MobiDB-lite"/>
    </source>
</evidence>
<dbReference type="SUPFAM" id="SSF56801">
    <property type="entry name" value="Acetyl-CoA synthetase-like"/>
    <property type="match status" value="1"/>
</dbReference>
<evidence type="ECO:0000256" key="8">
    <source>
        <dbReference type="ARBA" id="ARBA00033440"/>
    </source>
</evidence>
<dbReference type="EMBL" id="FOUP01000007">
    <property type="protein sequence ID" value="SFN82136.1"/>
    <property type="molecule type" value="Genomic_DNA"/>
</dbReference>
<comment type="cofactor">
    <cofactor evidence="1">
        <name>pantetheine 4'-phosphate</name>
        <dbReference type="ChEBI" id="CHEBI:47942"/>
    </cofactor>
</comment>
<reference evidence="11 14" key="2">
    <citation type="submission" date="2018-10" db="EMBL/GenBank/DDBJ databases">
        <title>Sequencing the genomes of 1000 actinobacteria strains.</title>
        <authorList>
            <person name="Klenk H.-P."/>
        </authorList>
    </citation>
    <scope>NUCLEOTIDE SEQUENCE [LARGE SCALE GENOMIC DNA]</scope>
    <source>
        <strain evidence="11 14">DSM 45119</strain>
    </source>
</reference>
<evidence type="ECO:0000256" key="4">
    <source>
        <dbReference type="ARBA" id="ARBA00016743"/>
    </source>
</evidence>
<dbReference type="EMBL" id="RBXX01000002">
    <property type="protein sequence ID" value="RKT88967.1"/>
    <property type="molecule type" value="Genomic_DNA"/>
</dbReference>
<dbReference type="Pfam" id="PF00501">
    <property type="entry name" value="AMP-binding"/>
    <property type="match status" value="1"/>
</dbReference>
<dbReference type="OrthoDB" id="2472181at2"/>
<comment type="similarity">
    <text evidence="3">Belongs to the ATP-dependent AMP-binding enzyme family. MbtB subfamily.</text>
</comment>
<dbReference type="Gene3D" id="3.30.300.30">
    <property type="match status" value="1"/>
</dbReference>
<dbReference type="PROSITE" id="PS00455">
    <property type="entry name" value="AMP_BINDING"/>
    <property type="match status" value="1"/>
</dbReference>
<keyword evidence="14" id="KW-1185">Reference proteome</keyword>
<dbReference type="InterPro" id="IPR023213">
    <property type="entry name" value="CAT-like_dom_sf"/>
</dbReference>
<evidence type="ECO:0000259" key="10">
    <source>
        <dbReference type="PROSITE" id="PS50075"/>
    </source>
</evidence>
<dbReference type="GO" id="GO:0016874">
    <property type="term" value="F:ligase activity"/>
    <property type="evidence" value="ECO:0007669"/>
    <property type="project" value="UniProtKB-KW"/>
</dbReference>
<sequence length="1438" mass="155609">MNARELLEEFAGAGIRLWREGQQLRFRAPRGAMTDHRLAELRSRKAELLATLADTAEGPGAVWQADPEAAAEPFPLTDIQSAYLFGRNSAFDYGGVSCHLYEELEYPADLDPARLQQAWDGLVRRHGTLRTVIRPDGTQHVLPELPDTRIEFADLRTASGDAVDEAIAGVRDAMSHKVHPAGERPMYELRLTLLPDRSVLHVSVDFMALDWLSMQRVLSELDRRYQQPDCELPEVDATFRDYVLAERRLRDTEQYARDREYWWQRIDELPGAPALPLRDDHDPATAPPRFRRLTTTVHDRVWQALKARAAERGITPANAVLSAYAETIARWSGTERLCLGLPVLNRMPLHPHVDRLLGDFTSLSVLAVDFVERASFVERARALGERVFDDLDHRLFSGVEVLREVSRRRGREAAAMLPVVFTGSIGVGGTEVSAAGRKTRPAYGISQTPQVWIDCQVGDQFGGLDMNWDVREGIFPDGVVDDMFAAFEDLLHQLAEHDEPWEAAAPQPLPEEQRDRRAAVNATEAPEPDCLLHEPLVAYAREHPDRVAVVDAAGTLTYGQWLGRAAGVAERLREAGCRPGDFVGVLIDKCRDQAVGVLGVLLAGGVYVPVDLGQPAARRDRILTGSGARFAVVTDTGTSAPPGIRAVEVAGVPPVPVAEVPAGPRVDPGELAYVMHTSGSTGVPKGVMISHHAAANTVHDINQRFGVGDSDRVLGLAALSFDLSVYDLFGPPAVGATLVLPDPTRRGDPSHWAEMVAEHGVTLWNSVPAQLQMLMHYLDTEPTELADLRLALLSGDWIPLSLPDHAGRHVPGAELVSLGGATEASIWSNYHRIETVEPHWRSIPYGVPLANQRFHVLDSALRDRPDLVVGELYIAGTGLATGYLNDPERTGERFIRHPATGERLYRTGDLGRYLPTGEIEFLGRADQQIKIRGHRVELGEIESVLGDHPAVGTCVVLAAGGAAFEQALIAFVIPAQHSGEVTAGELIGWVADRLPGHMVPARVRIVDALPLTPNGKVDRKRLLESTSVPSAPPPERSEPPRPGVEQRIAELWAEVLGGRLPSRDQGFFDAGGNSLLAAQFVGQVRERIPEAAPVTFDVLLRALLDSQTVAGLGKWLESEAAPAPESVEARTSALVQLGGSGPGPVRLLVHGGTGTLDEQQALIGELAAGPPLFGLALPDGGSSRDSGAPVGLEELAAGYAREVLAAGFDEVEIIGYCLGGPIALELARALSEANAVVRGLTIVSGHRIPHLLRDELVVDYAFARTMGADPAALGWPADEAAVGRALAAALTGSPAALAPGAIGALAGELEPVARRFRELGQQDIAERRAELHRALADSAPEKGGSARIALMHEAFTRFIEAVTHYRPEPYAGDVTFLRPIEPAHLIPGPQEDTALFWREVCLGDVTVVDIPGDHFSCLHAQHAPRVAEAITTSALERR</sequence>
<evidence type="ECO:0000256" key="5">
    <source>
        <dbReference type="ARBA" id="ARBA00022450"/>
    </source>
</evidence>
<dbReference type="GO" id="GO:0005737">
    <property type="term" value="C:cytoplasm"/>
    <property type="evidence" value="ECO:0007669"/>
    <property type="project" value="TreeGrafter"/>
</dbReference>
<evidence type="ECO:0000256" key="3">
    <source>
        <dbReference type="ARBA" id="ARBA00007380"/>
    </source>
</evidence>
<keyword evidence="6" id="KW-0597">Phosphoprotein</keyword>
<dbReference type="InterPro" id="IPR029058">
    <property type="entry name" value="AB_hydrolase_fold"/>
</dbReference>
<dbReference type="Pfam" id="PF00668">
    <property type="entry name" value="Condensation"/>
    <property type="match status" value="1"/>
</dbReference>
<evidence type="ECO:0000313" key="13">
    <source>
        <dbReference type="Proteomes" id="UP000199398"/>
    </source>
</evidence>
<evidence type="ECO:0000313" key="11">
    <source>
        <dbReference type="EMBL" id="RKT88967.1"/>
    </source>
</evidence>
<dbReference type="Gene3D" id="3.40.50.12780">
    <property type="entry name" value="N-terminal domain of ligase-like"/>
    <property type="match status" value="1"/>
</dbReference>
<dbReference type="InterPro" id="IPR041464">
    <property type="entry name" value="TubC_N"/>
</dbReference>
<dbReference type="CDD" id="cd12114">
    <property type="entry name" value="A_NRPS_TlmIV_like"/>
    <property type="match status" value="1"/>
</dbReference>
<dbReference type="InterPro" id="IPR036736">
    <property type="entry name" value="ACP-like_sf"/>
</dbReference>
<dbReference type="InterPro" id="IPR042099">
    <property type="entry name" value="ANL_N_sf"/>
</dbReference>
<accession>A0A1I5C5L3</accession>
<dbReference type="FunFam" id="3.30.559.10:FF:000023">
    <property type="entry name" value="Non-ribosomal peptide synthetase"/>
    <property type="match status" value="1"/>
</dbReference>
<dbReference type="Gene3D" id="3.30.559.30">
    <property type="entry name" value="Nonribosomal peptide synthetase, condensation domain"/>
    <property type="match status" value="1"/>
</dbReference>
<dbReference type="InterPro" id="IPR000873">
    <property type="entry name" value="AMP-dep_synth/lig_dom"/>
</dbReference>